<comment type="subunit">
    <text evidence="2">Homotetramer.</text>
</comment>
<evidence type="ECO:0000256" key="3">
    <source>
        <dbReference type="RuleBase" id="RU000524"/>
    </source>
</evidence>
<keyword evidence="1 2" id="KW-0238">DNA-binding</keyword>
<comment type="caution">
    <text evidence="2">Lacks conserved residue(s) required for the propagation of feature annotation.</text>
</comment>
<accession>A0A831QMW8</accession>
<comment type="caution">
    <text evidence="4">The sequence shown here is derived from an EMBL/GenBank/DDBJ whole genome shotgun (WGS) entry which is preliminary data.</text>
</comment>
<dbReference type="SUPFAM" id="SSF50249">
    <property type="entry name" value="Nucleic acid-binding proteins"/>
    <property type="match status" value="1"/>
</dbReference>
<dbReference type="GO" id="GO:0006260">
    <property type="term" value="P:DNA replication"/>
    <property type="evidence" value="ECO:0007669"/>
    <property type="project" value="InterPro"/>
</dbReference>
<dbReference type="GO" id="GO:0003697">
    <property type="term" value="F:single-stranded DNA binding"/>
    <property type="evidence" value="ECO:0007669"/>
    <property type="project" value="UniProtKB-UniRule"/>
</dbReference>
<proteinExistence type="inferred from homology"/>
<gene>
    <name evidence="4" type="primary">ssb</name>
    <name evidence="4" type="ORF">ENH87_09385</name>
</gene>
<protein>
    <recommendedName>
        <fullName evidence="2 3">Single-stranded DNA-binding protein</fullName>
        <shortName evidence="2">SSB</shortName>
    </recommendedName>
</protein>
<evidence type="ECO:0000256" key="2">
    <source>
        <dbReference type="HAMAP-Rule" id="MF_00984"/>
    </source>
</evidence>
<dbReference type="Proteomes" id="UP000886191">
    <property type="component" value="Unassembled WGS sequence"/>
</dbReference>
<reference evidence="4" key="1">
    <citation type="journal article" date="2020" name="mSystems">
        <title>Genome- and Community-Level Interaction Insights into Carbon Utilization and Element Cycling Functions of Hydrothermarchaeota in Hydrothermal Sediment.</title>
        <authorList>
            <person name="Zhou Z."/>
            <person name="Liu Y."/>
            <person name="Xu W."/>
            <person name="Pan J."/>
            <person name="Luo Z.H."/>
            <person name="Li M."/>
        </authorList>
    </citation>
    <scope>NUCLEOTIDE SEQUENCE [LARGE SCALE GENOMIC DNA]</scope>
    <source>
        <strain evidence="4">HyVt-345</strain>
    </source>
</reference>
<dbReference type="PANTHER" id="PTHR10302:SF0">
    <property type="entry name" value="SINGLE-STRANDED DNA-BINDING PROTEIN, MITOCHONDRIAL"/>
    <property type="match status" value="1"/>
</dbReference>
<dbReference type="NCBIfam" id="TIGR00621">
    <property type="entry name" value="ssb"/>
    <property type="match status" value="1"/>
</dbReference>
<evidence type="ECO:0000256" key="1">
    <source>
        <dbReference type="ARBA" id="ARBA00023125"/>
    </source>
</evidence>
<name>A0A831QMW8_9FLAO</name>
<dbReference type="GO" id="GO:0009295">
    <property type="term" value="C:nucleoid"/>
    <property type="evidence" value="ECO:0007669"/>
    <property type="project" value="TreeGrafter"/>
</dbReference>
<dbReference type="Gene3D" id="2.40.50.140">
    <property type="entry name" value="Nucleic acid-binding proteins"/>
    <property type="match status" value="1"/>
</dbReference>
<dbReference type="PROSITE" id="PS50935">
    <property type="entry name" value="SSB"/>
    <property type="match status" value="1"/>
</dbReference>
<dbReference type="InterPro" id="IPR011344">
    <property type="entry name" value="ssDNA-bd"/>
</dbReference>
<dbReference type="Pfam" id="PF00436">
    <property type="entry name" value="SSB"/>
    <property type="match status" value="1"/>
</dbReference>
<dbReference type="PANTHER" id="PTHR10302">
    <property type="entry name" value="SINGLE-STRANDED DNA-BINDING PROTEIN"/>
    <property type="match status" value="1"/>
</dbReference>
<dbReference type="AlphaFoldDB" id="A0A831QMW8"/>
<evidence type="ECO:0000313" key="4">
    <source>
        <dbReference type="EMBL" id="HEA21118.1"/>
    </source>
</evidence>
<dbReference type="CDD" id="cd04496">
    <property type="entry name" value="SSB_OBF"/>
    <property type="match status" value="1"/>
</dbReference>
<dbReference type="InterPro" id="IPR000424">
    <property type="entry name" value="Primosome_PriB/ssb"/>
</dbReference>
<sequence length="159" mass="17790">MSTLRNKVQLIGNVGNDPETTVLESGKKVVRFSLATNENYKNANGEKVQSTDWHNLVAWGKTAELIDQYAGKGKQIAVEGNTDTSVIAKSLLNRSYFITIDFKKLSEDERNALGYDALIEYSDGNGNVFETHKYRSTDFPLDAIRLFFVDGTLLLPSEY</sequence>
<dbReference type="HAMAP" id="MF_00984">
    <property type="entry name" value="SSB"/>
    <property type="match status" value="1"/>
</dbReference>
<dbReference type="InterPro" id="IPR012340">
    <property type="entry name" value="NA-bd_OB-fold"/>
</dbReference>
<organism evidence="4">
    <name type="scientific">Pricia antarctica</name>
    <dbReference type="NCBI Taxonomy" id="641691"/>
    <lineage>
        <taxon>Bacteria</taxon>
        <taxon>Pseudomonadati</taxon>
        <taxon>Bacteroidota</taxon>
        <taxon>Flavobacteriia</taxon>
        <taxon>Flavobacteriales</taxon>
        <taxon>Flavobacteriaceae</taxon>
        <taxon>Pricia</taxon>
    </lineage>
</organism>
<dbReference type="EMBL" id="DRGL01000030">
    <property type="protein sequence ID" value="HEA21118.1"/>
    <property type="molecule type" value="Genomic_DNA"/>
</dbReference>